<dbReference type="InterPro" id="IPR050721">
    <property type="entry name" value="Trk_Ktr_HKT_K-transport"/>
</dbReference>
<dbReference type="AlphaFoldDB" id="K9XPI5"/>
<dbReference type="InterPro" id="IPR003148">
    <property type="entry name" value="RCK_N"/>
</dbReference>
<dbReference type="eggNOG" id="COG1226">
    <property type="taxonomic scope" value="Bacteria"/>
</dbReference>
<keyword evidence="4" id="KW-1185">Reference proteome</keyword>
<dbReference type="KEGG" id="scs:Sta7437_0948"/>
<accession>K9XPI5</accession>
<dbReference type="STRING" id="111780.Sta7437_0948"/>
<keyword evidence="1" id="KW-0472">Membrane</keyword>
<evidence type="ECO:0000259" key="2">
    <source>
        <dbReference type="PROSITE" id="PS51202"/>
    </source>
</evidence>
<dbReference type="EMBL" id="CP003653">
    <property type="protein sequence ID" value="AFZ34530.1"/>
    <property type="molecule type" value="Genomic_DNA"/>
</dbReference>
<dbReference type="Proteomes" id="UP000010473">
    <property type="component" value="Chromosome"/>
</dbReference>
<dbReference type="SUPFAM" id="SSF81324">
    <property type="entry name" value="Voltage-gated potassium channels"/>
    <property type="match status" value="1"/>
</dbReference>
<dbReference type="GO" id="GO:0006813">
    <property type="term" value="P:potassium ion transport"/>
    <property type="evidence" value="ECO:0007669"/>
    <property type="project" value="InterPro"/>
</dbReference>
<feature type="transmembrane region" description="Helical" evidence="1">
    <location>
        <begin position="290"/>
        <end position="310"/>
    </location>
</feature>
<feature type="transmembrane region" description="Helical" evidence="1">
    <location>
        <begin position="263"/>
        <end position="284"/>
    </location>
</feature>
<keyword evidence="1" id="KW-0812">Transmembrane</keyword>
<dbReference type="InterPro" id="IPR006037">
    <property type="entry name" value="RCK_C"/>
</dbReference>
<feature type="transmembrane region" description="Helical" evidence="1">
    <location>
        <begin position="322"/>
        <end position="344"/>
    </location>
</feature>
<gene>
    <name evidence="3" type="ordered locus">Sta7437_0948</name>
</gene>
<evidence type="ECO:0000313" key="4">
    <source>
        <dbReference type="Proteomes" id="UP000010473"/>
    </source>
</evidence>
<proteinExistence type="predicted"/>
<feature type="domain" description="RCK C-terminal" evidence="2">
    <location>
        <begin position="497"/>
        <end position="580"/>
    </location>
</feature>
<reference evidence="4" key="1">
    <citation type="journal article" date="2013" name="Proc. Natl. Acad. Sci. U.S.A.">
        <title>Improving the coverage of the cyanobacterial phylum using diversity-driven genome sequencing.</title>
        <authorList>
            <person name="Shih P.M."/>
            <person name="Wu D."/>
            <person name="Latifi A."/>
            <person name="Axen S.D."/>
            <person name="Fewer D.P."/>
            <person name="Talla E."/>
            <person name="Calteau A."/>
            <person name="Cai F."/>
            <person name="Tandeau de Marsac N."/>
            <person name="Rippka R."/>
            <person name="Herdman M."/>
            <person name="Sivonen K."/>
            <person name="Coursin T."/>
            <person name="Laurent T."/>
            <person name="Goodwin L."/>
            <person name="Nolan M."/>
            <person name="Davenport K.W."/>
            <person name="Han C.S."/>
            <person name="Rubin E.M."/>
            <person name="Eisen J.A."/>
            <person name="Woyke T."/>
            <person name="Gugger M."/>
            <person name="Kerfeld C.A."/>
        </authorList>
    </citation>
    <scope>NUCLEOTIDE SEQUENCE [LARGE SCALE GENOMIC DNA]</scope>
    <source>
        <strain evidence="4">ATCC 29371 / PCC 7437</strain>
    </source>
</reference>
<dbReference type="SUPFAM" id="SSF51735">
    <property type="entry name" value="NAD(P)-binding Rossmann-fold domains"/>
    <property type="match status" value="2"/>
</dbReference>
<evidence type="ECO:0000313" key="3">
    <source>
        <dbReference type="EMBL" id="AFZ34530.1"/>
    </source>
</evidence>
<protein>
    <submittedName>
        <fullName evidence="3">TrkA-N domain protein</fullName>
    </submittedName>
</protein>
<dbReference type="Gene3D" id="3.40.50.720">
    <property type="entry name" value="NAD(P)-binding Rossmann-like Domain"/>
    <property type="match status" value="2"/>
</dbReference>
<dbReference type="PANTHER" id="PTHR43833:SF11">
    <property type="entry name" value="VOLTAGE-GATED POTASSIUM CHANNEL KCH"/>
    <property type="match status" value="1"/>
</dbReference>
<dbReference type="OrthoDB" id="473812at2"/>
<sequence>MNLDWFLICGLGNLGQHCVVALAEFGVKIAAIEQKEVIHWEITKIPDLINNLIIGDCRQNNILEQAQVKQCRAALIVTSNEQVNLETALAIRQLNPYTRLVVRSSQTNLNYLLSQQLGNFIAFEPTELPASAFTLAALGSNILGFIDLDGYRIRVCQRQITESDRWCYQRHLYELNSNQRKVIHYRPNSLLTQSSSLHWLPDAMLDYGDTLIYLEVVEKFSPHFLGKVAKKKQFTGNLQLFHPQQLFQQIISFVLSLSIRKVAFAYSAVVFLLLLIGTSVFHWYYPKINFGSAFFATATLLLGGYGDLFGEITDNTEIPWSIKLFSLGLTIAGTVFVGVLYAVLTEALLSSRFEFAKPRFPLPQNNHVVIIGLGRVGQQVINLLQQFQQTVIGIIFKPQIQSQYSIPILYGNIQETLSQANLTQAKSVVIVTDDEVLNLEVALMIRTINPLLHLVIRTSGNRSGQHLTKLLPNIQAIGVNTVAAEVFAGAAFGENILSVFRLNQQTILVTEYQIEINDTLNGLLLGELAYGYDVIPIFYQKPVHSSMFLPSEELKLVTGDRLIILATIEGLRRIEQGQIDLTSKCWQIKIIQALTPDAIFEGANLISRITGCSLVLARQTMNNLPQILPLFLYQPQAQKLVRELQKTLVTSIIFAADEN</sequence>
<dbReference type="HOGENOM" id="CLU_405853_0_0_3"/>
<dbReference type="RefSeq" id="WP_015192203.1">
    <property type="nucleotide sequence ID" value="NC_019748.1"/>
</dbReference>
<dbReference type="PANTHER" id="PTHR43833">
    <property type="entry name" value="POTASSIUM CHANNEL PROTEIN 2-RELATED-RELATED"/>
    <property type="match status" value="1"/>
</dbReference>
<name>K9XPI5_STAC7</name>
<dbReference type="GO" id="GO:0008324">
    <property type="term" value="F:monoatomic cation transmembrane transporter activity"/>
    <property type="evidence" value="ECO:0007669"/>
    <property type="project" value="InterPro"/>
</dbReference>
<organism evidence="3 4">
    <name type="scientific">Stanieria cyanosphaera (strain ATCC 29371 / PCC 7437)</name>
    <dbReference type="NCBI Taxonomy" id="111780"/>
    <lineage>
        <taxon>Bacteria</taxon>
        <taxon>Bacillati</taxon>
        <taxon>Cyanobacteriota</taxon>
        <taxon>Cyanophyceae</taxon>
        <taxon>Pleurocapsales</taxon>
        <taxon>Dermocarpellaceae</taxon>
        <taxon>Stanieria</taxon>
    </lineage>
</organism>
<keyword evidence="1" id="KW-1133">Transmembrane helix</keyword>
<evidence type="ECO:0000256" key="1">
    <source>
        <dbReference type="SAM" id="Phobius"/>
    </source>
</evidence>
<dbReference type="Pfam" id="PF02254">
    <property type="entry name" value="TrkA_N"/>
    <property type="match status" value="2"/>
</dbReference>
<dbReference type="PROSITE" id="PS51202">
    <property type="entry name" value="RCK_C"/>
    <property type="match status" value="1"/>
</dbReference>
<dbReference type="InterPro" id="IPR036291">
    <property type="entry name" value="NAD(P)-bd_dom_sf"/>
</dbReference>
<dbReference type="PATRIC" id="fig|111780.3.peg.988"/>